<protein>
    <recommendedName>
        <fullName evidence="3">DNA topoisomerase (ATP-hydrolyzing)</fullName>
        <ecNumber evidence="3">5.6.2.2</ecNumber>
    </recommendedName>
</protein>
<dbReference type="InterPro" id="IPR001241">
    <property type="entry name" value="Topo_IIA"/>
</dbReference>
<dbReference type="InterPro" id="IPR013506">
    <property type="entry name" value="Topo_IIA_bsu_dom2"/>
</dbReference>
<dbReference type="PANTHER" id="PTHR45866:SF2">
    <property type="entry name" value="DNA TOPOISOMERASE (ATP-HYDROLYZING)"/>
    <property type="match status" value="1"/>
</dbReference>
<evidence type="ECO:0000256" key="1">
    <source>
        <dbReference type="ARBA" id="ARBA00000185"/>
    </source>
</evidence>
<dbReference type="AlphaFoldDB" id="A0A940DPE2"/>
<organism evidence="13 14">
    <name type="scientific">Candidatus Cryptobacteroides gallistercoris</name>
    <dbReference type="NCBI Taxonomy" id="2840765"/>
    <lineage>
        <taxon>Bacteria</taxon>
        <taxon>Pseudomonadati</taxon>
        <taxon>Bacteroidota</taxon>
        <taxon>Bacteroidia</taxon>
        <taxon>Bacteroidales</taxon>
        <taxon>Candidatus Cryptobacteroides</taxon>
    </lineage>
</organism>
<dbReference type="CDD" id="cd01030">
    <property type="entry name" value="TOPRIM_TopoIIA_like"/>
    <property type="match status" value="1"/>
</dbReference>
<dbReference type="InterPro" id="IPR020568">
    <property type="entry name" value="Ribosomal_Su5_D2-typ_SF"/>
</dbReference>
<dbReference type="GO" id="GO:0003677">
    <property type="term" value="F:DNA binding"/>
    <property type="evidence" value="ECO:0007669"/>
    <property type="project" value="UniProtKB-KW"/>
</dbReference>
<dbReference type="SMART" id="SM00433">
    <property type="entry name" value="TOP2c"/>
    <property type="match status" value="1"/>
</dbReference>
<dbReference type="EC" id="5.6.2.2" evidence="3"/>
<comment type="cofactor">
    <cofactor evidence="2">
        <name>Mg(2+)</name>
        <dbReference type="ChEBI" id="CHEBI:18420"/>
    </cofactor>
</comment>
<comment type="subunit">
    <text evidence="11">Heterotetramer composed of ParC and ParE.</text>
</comment>
<dbReference type="InterPro" id="IPR013760">
    <property type="entry name" value="Topo_IIA-like_dom_sf"/>
</dbReference>
<gene>
    <name evidence="13" type="ORF">IAC07_07580</name>
</gene>
<dbReference type="InterPro" id="IPR006171">
    <property type="entry name" value="TOPRIM_dom"/>
</dbReference>
<sequence length="634" mass="71611">MAETGNNYTDENIKTLEWNEHIRKRAGMYIGRLGNGDNPGDGIYVLLKEVIDNSIDEFAMGYGKAISINIDDTGVSVRDFGRGIPLNSVVDVTSKLNTGGKFDDSAFKKSVGLNGVGTKAVNALSSSFYVESFRDGESSFARFSRGELLESGRRETREKNGTLVKFTPDEEMFGQYSYKEDIVVPMIKNYAYLKKGLTLNLNGTAYTSRNGLLDLINDNMSEQPLYPPIHLEGEDIEIVLTHGNSYGENILSFVNGQNTRDGGTHLAAYREAIAKTVKEFFKKDYAPEDIRQGIVGAISIQIQEPHFESQTKIKLGSTYLWDKTVKNPDGSITTDRGPGIRSFVNDFVKTNLDNYLHMHKETAAAMQEKIIASEQERKEISGIQKKTKERVKKASIYNKKLRDCKIHYNDRLPAGKQDEADRTSIFITEGLSASGTITKVRDANTQAVFSLKGKPINCYKESRKHVAENEELNLLIAALGVDEETDNLRYNNIIVATDADDDGMHIRMLVITFFLKYYPDLIRRGHVYILQTPIFRVQNKKETRYCYSREEKEAAVKALRNGVQITRFKGLGEISPEEFKGFIGEDMKLDLVKISDEESIAELMEFYMGDNTVDRQNFIRQNLRSEEELEDIDI</sequence>
<evidence type="ECO:0000256" key="2">
    <source>
        <dbReference type="ARBA" id="ARBA00001946"/>
    </source>
</evidence>
<evidence type="ECO:0000256" key="9">
    <source>
        <dbReference type="ARBA" id="ARBA00023125"/>
    </source>
</evidence>
<dbReference type="PRINTS" id="PR00418">
    <property type="entry name" value="TPI2FAMILY"/>
</dbReference>
<evidence type="ECO:0000256" key="10">
    <source>
        <dbReference type="ARBA" id="ARBA00023235"/>
    </source>
</evidence>
<keyword evidence="7" id="KW-0460">Magnesium</keyword>
<dbReference type="Pfam" id="PF01751">
    <property type="entry name" value="Toprim"/>
    <property type="match status" value="1"/>
</dbReference>
<dbReference type="Gene3D" id="3.40.50.670">
    <property type="match status" value="1"/>
</dbReference>
<keyword evidence="9" id="KW-0238">DNA-binding</keyword>
<dbReference type="GO" id="GO:0003918">
    <property type="term" value="F:DNA topoisomerase type II (double strand cut, ATP-hydrolyzing) activity"/>
    <property type="evidence" value="ECO:0007669"/>
    <property type="project" value="UniProtKB-EC"/>
</dbReference>
<dbReference type="Gene3D" id="3.30.230.10">
    <property type="match status" value="1"/>
</dbReference>
<dbReference type="InterPro" id="IPR014721">
    <property type="entry name" value="Ribsml_uS5_D2-typ_fold_subgr"/>
</dbReference>
<keyword evidence="10" id="KW-0413">Isomerase</keyword>
<dbReference type="Pfam" id="PF00204">
    <property type="entry name" value="DNA_gyraseB"/>
    <property type="match status" value="1"/>
</dbReference>
<name>A0A940DPE2_9BACT</name>
<reference evidence="13" key="2">
    <citation type="journal article" date="2021" name="PeerJ">
        <title>Extensive microbial diversity within the chicken gut microbiome revealed by metagenomics and culture.</title>
        <authorList>
            <person name="Gilroy R."/>
            <person name="Ravi A."/>
            <person name="Getino M."/>
            <person name="Pursley I."/>
            <person name="Horton D.L."/>
            <person name="Alikhan N.F."/>
            <person name="Baker D."/>
            <person name="Gharbi K."/>
            <person name="Hall N."/>
            <person name="Watson M."/>
            <person name="Adriaenssens E.M."/>
            <person name="Foster-Nyarko E."/>
            <person name="Jarju S."/>
            <person name="Secka A."/>
            <person name="Antonio M."/>
            <person name="Oren A."/>
            <person name="Chaudhuri R.R."/>
            <person name="La Ragione R."/>
            <person name="Hildebrand F."/>
            <person name="Pallen M.J."/>
        </authorList>
    </citation>
    <scope>NUCLEOTIDE SEQUENCE</scope>
    <source>
        <strain evidence="13">F1-3629</strain>
    </source>
</reference>
<evidence type="ECO:0000256" key="3">
    <source>
        <dbReference type="ARBA" id="ARBA00012895"/>
    </source>
</evidence>
<dbReference type="InterPro" id="IPR013759">
    <property type="entry name" value="Topo_IIA_B_C"/>
</dbReference>
<dbReference type="Gene3D" id="3.30.565.10">
    <property type="entry name" value="Histidine kinase-like ATPase, C-terminal domain"/>
    <property type="match status" value="1"/>
</dbReference>
<keyword evidence="8" id="KW-0799">Topoisomerase</keyword>
<dbReference type="InterPro" id="IPR003594">
    <property type="entry name" value="HATPase_dom"/>
</dbReference>
<evidence type="ECO:0000313" key="13">
    <source>
        <dbReference type="EMBL" id="MBO8454564.1"/>
    </source>
</evidence>
<keyword evidence="6" id="KW-0067">ATP-binding</keyword>
<dbReference type="PANTHER" id="PTHR45866">
    <property type="entry name" value="DNA GYRASE/TOPOISOMERASE SUBUNIT B"/>
    <property type="match status" value="1"/>
</dbReference>
<evidence type="ECO:0000256" key="6">
    <source>
        <dbReference type="ARBA" id="ARBA00022840"/>
    </source>
</evidence>
<dbReference type="SUPFAM" id="SSF56719">
    <property type="entry name" value="Type II DNA topoisomerase"/>
    <property type="match status" value="1"/>
</dbReference>
<evidence type="ECO:0000256" key="11">
    <source>
        <dbReference type="ARBA" id="ARBA00063644"/>
    </source>
</evidence>
<keyword evidence="4" id="KW-0479">Metal-binding</keyword>
<dbReference type="GO" id="GO:0005524">
    <property type="term" value="F:ATP binding"/>
    <property type="evidence" value="ECO:0007669"/>
    <property type="project" value="UniProtKB-KW"/>
</dbReference>
<dbReference type="Pfam" id="PF00986">
    <property type="entry name" value="DNA_gyraseB_C"/>
    <property type="match status" value="1"/>
</dbReference>
<dbReference type="FunFam" id="3.40.50.670:FF:000006">
    <property type="entry name" value="DNA topoisomerase (ATP-hydrolyzing)"/>
    <property type="match status" value="1"/>
</dbReference>
<comment type="caution">
    <text evidence="13">The sequence shown here is derived from an EMBL/GenBank/DDBJ whole genome shotgun (WGS) entry which is preliminary data.</text>
</comment>
<dbReference type="PROSITE" id="PS50880">
    <property type="entry name" value="TOPRIM"/>
    <property type="match status" value="1"/>
</dbReference>
<dbReference type="SUPFAM" id="SSF54211">
    <property type="entry name" value="Ribosomal protein S5 domain 2-like"/>
    <property type="match status" value="1"/>
</dbReference>
<keyword evidence="5" id="KW-0547">Nucleotide-binding</keyword>
<dbReference type="GO" id="GO:0006265">
    <property type="term" value="P:DNA topological change"/>
    <property type="evidence" value="ECO:0007669"/>
    <property type="project" value="InterPro"/>
</dbReference>
<dbReference type="EMBL" id="JADIMJ010000115">
    <property type="protein sequence ID" value="MBO8454564.1"/>
    <property type="molecule type" value="Genomic_DNA"/>
</dbReference>
<evidence type="ECO:0000256" key="8">
    <source>
        <dbReference type="ARBA" id="ARBA00023029"/>
    </source>
</evidence>
<reference evidence="13" key="1">
    <citation type="submission" date="2020-10" db="EMBL/GenBank/DDBJ databases">
        <authorList>
            <person name="Gilroy R."/>
        </authorList>
    </citation>
    <scope>NUCLEOTIDE SEQUENCE</scope>
    <source>
        <strain evidence="13">F1-3629</strain>
    </source>
</reference>
<dbReference type="Proteomes" id="UP000771749">
    <property type="component" value="Unassembled WGS sequence"/>
</dbReference>
<comment type="catalytic activity">
    <reaction evidence="1">
        <text>ATP-dependent breakage, passage and rejoining of double-stranded DNA.</text>
        <dbReference type="EC" id="5.6.2.2"/>
    </reaction>
</comment>
<evidence type="ECO:0000256" key="7">
    <source>
        <dbReference type="ARBA" id="ARBA00022842"/>
    </source>
</evidence>
<dbReference type="GO" id="GO:0046872">
    <property type="term" value="F:metal ion binding"/>
    <property type="evidence" value="ECO:0007669"/>
    <property type="project" value="UniProtKB-KW"/>
</dbReference>
<dbReference type="InterPro" id="IPR036890">
    <property type="entry name" value="HATPase_C_sf"/>
</dbReference>
<evidence type="ECO:0000259" key="12">
    <source>
        <dbReference type="PROSITE" id="PS50880"/>
    </source>
</evidence>
<dbReference type="Pfam" id="PF02518">
    <property type="entry name" value="HATPase_c"/>
    <property type="match status" value="1"/>
</dbReference>
<evidence type="ECO:0000313" key="14">
    <source>
        <dbReference type="Proteomes" id="UP000771749"/>
    </source>
</evidence>
<proteinExistence type="predicted"/>
<evidence type="ECO:0000256" key="4">
    <source>
        <dbReference type="ARBA" id="ARBA00022723"/>
    </source>
</evidence>
<dbReference type="SUPFAM" id="SSF55874">
    <property type="entry name" value="ATPase domain of HSP90 chaperone/DNA topoisomerase II/histidine kinase"/>
    <property type="match status" value="1"/>
</dbReference>
<evidence type="ECO:0000256" key="5">
    <source>
        <dbReference type="ARBA" id="ARBA00022741"/>
    </source>
</evidence>
<accession>A0A940DPE2</accession>
<dbReference type="FunFam" id="3.30.565.10:FF:000063">
    <property type="entry name" value="DNA topoisomerase (ATP-hydrolyzing)"/>
    <property type="match status" value="1"/>
</dbReference>
<feature type="domain" description="Toprim" evidence="12">
    <location>
        <begin position="423"/>
        <end position="529"/>
    </location>
</feature>
<dbReference type="InterPro" id="IPR002288">
    <property type="entry name" value="DNA_gyrase_B_C"/>
</dbReference>